<keyword evidence="2" id="KW-1185">Reference proteome</keyword>
<sequence>MAVARNAGPALIVSHEDEYRAIIRWYEDMLASTPPPVDLEWEPVKIGPTWQWDNGWYLPEASLGWGVLAWCGKWLRDKHGHDWQFTPEQARFLLWYFSVDDRGDFLYHSGVLQRLKGWGKDPVAACLSGAACFAPVMFDHWDGDRPVGRDEPNAWVQIIAVSQEQTKNTMKLFPSLIPAETRSHYGIQIGKLNVYGLGDTRQIEAVTSNFLSVEGGRPTQVFRAETQNWNSSNGGHDMAGALEGNAAKAELDAPARMLDICNACRPGEDSVGERVRDAYEATLGENARAMDFGLLYDSLEAPPLAPLTAEAAPAVLDSIKGDSVWLDTRPNGRIVKSILNQSNSPSESRRKWYNQRQAAADAWMQRQSWDALVDKGFRPPKGARIFLFGDGSKSDDATVLIGCDLDTGNVWPIDIWQRPVGLDAKDRWIVDRDAVDYAVRETVEHWNALGLWWDPSDARDDETGERFWESYCDEWQKLQDWQLPAVTTGDFRHAVIWDMRWQRHQKLFVEGTGRFLSDVTDRAFRHSGDLRHAQHIYNARRRPNKYGVGIGKEHRESAKKVDAAVGSVGARLMRWMWLSVDRVEQSTEAVFF</sequence>
<dbReference type="RefSeq" id="WP_101466747.1">
    <property type="nucleotide sequence ID" value="NZ_PJMW01000002.1"/>
</dbReference>
<protein>
    <recommendedName>
        <fullName evidence="3">Phage terminase large subunit-like protein</fullName>
    </recommendedName>
</protein>
<gene>
    <name evidence="1" type="ORF">ATK86_5339</name>
</gene>
<name>A0A2N3VGZ7_9NOCA</name>
<dbReference type="OrthoDB" id="3197057at2"/>
<evidence type="ECO:0000313" key="1">
    <source>
        <dbReference type="EMBL" id="PKV80902.1"/>
    </source>
</evidence>
<evidence type="ECO:0000313" key="2">
    <source>
        <dbReference type="Proteomes" id="UP000233766"/>
    </source>
</evidence>
<comment type="caution">
    <text evidence="1">The sequence shown here is derived from an EMBL/GenBank/DDBJ whole genome shotgun (WGS) entry which is preliminary data.</text>
</comment>
<organism evidence="1 2">
    <name type="scientific">Nocardia fluminea</name>
    <dbReference type="NCBI Taxonomy" id="134984"/>
    <lineage>
        <taxon>Bacteria</taxon>
        <taxon>Bacillati</taxon>
        <taxon>Actinomycetota</taxon>
        <taxon>Actinomycetes</taxon>
        <taxon>Mycobacteriales</taxon>
        <taxon>Nocardiaceae</taxon>
        <taxon>Nocardia</taxon>
    </lineage>
</organism>
<dbReference type="Proteomes" id="UP000233766">
    <property type="component" value="Unassembled WGS sequence"/>
</dbReference>
<reference evidence="1 2" key="1">
    <citation type="submission" date="2017-12" db="EMBL/GenBank/DDBJ databases">
        <title>Sequencing the genomes of 1000 Actinobacteria strains.</title>
        <authorList>
            <person name="Klenk H.-P."/>
        </authorList>
    </citation>
    <scope>NUCLEOTIDE SEQUENCE [LARGE SCALE GENOMIC DNA]</scope>
    <source>
        <strain evidence="1 2">DSM 44489</strain>
    </source>
</reference>
<proteinExistence type="predicted"/>
<dbReference type="AlphaFoldDB" id="A0A2N3VGZ7"/>
<dbReference type="EMBL" id="PJMW01000002">
    <property type="protein sequence ID" value="PKV80902.1"/>
    <property type="molecule type" value="Genomic_DNA"/>
</dbReference>
<evidence type="ECO:0008006" key="3">
    <source>
        <dbReference type="Google" id="ProtNLM"/>
    </source>
</evidence>
<accession>A0A2N3VGZ7</accession>